<dbReference type="AlphaFoldDB" id="A0A170Q9J3"/>
<sequence>MPETNDQPDMEPAIQELKNVRETLSPDEWRDARIYRHIDEYKLDYTLIATKISSGQVHYYVPDTGVFEPLKLQG</sequence>
<proteinExistence type="predicted"/>
<gene>
    <name evidence="1" type="ORF">MGWOODY_Clf282</name>
</gene>
<evidence type="ECO:0008006" key="2">
    <source>
        <dbReference type="Google" id="ProtNLM"/>
    </source>
</evidence>
<reference evidence="1" key="1">
    <citation type="submission" date="2015-10" db="EMBL/GenBank/DDBJ databases">
        <authorList>
            <person name="Gilbert D.G."/>
        </authorList>
    </citation>
    <scope>NUCLEOTIDE SEQUENCE</scope>
</reference>
<evidence type="ECO:0000313" key="1">
    <source>
        <dbReference type="EMBL" id="CUV01743.1"/>
    </source>
</evidence>
<accession>A0A170Q9J3</accession>
<name>A0A170Q9J3_9ZZZZ</name>
<protein>
    <recommendedName>
        <fullName evidence="2">PepSY domain-containing protein</fullName>
    </recommendedName>
</protein>
<dbReference type="EMBL" id="FAXA01000126">
    <property type="protein sequence ID" value="CUV01743.1"/>
    <property type="molecule type" value="Genomic_DNA"/>
</dbReference>
<organism evidence="1">
    <name type="scientific">hydrothermal vent metagenome</name>
    <dbReference type="NCBI Taxonomy" id="652676"/>
    <lineage>
        <taxon>unclassified sequences</taxon>
        <taxon>metagenomes</taxon>
        <taxon>ecological metagenomes</taxon>
    </lineage>
</organism>